<dbReference type="InterPro" id="IPR036869">
    <property type="entry name" value="J_dom_sf"/>
</dbReference>
<dbReference type="GO" id="GO:0042407">
    <property type="term" value="P:cristae formation"/>
    <property type="evidence" value="ECO:0007669"/>
    <property type="project" value="TreeGrafter"/>
</dbReference>
<dbReference type="CDD" id="cd06257">
    <property type="entry name" value="DnaJ"/>
    <property type="match status" value="1"/>
</dbReference>
<keyword evidence="3" id="KW-0472">Membrane</keyword>
<comment type="caution">
    <text evidence="5">The sequence shown here is derived from an EMBL/GenBank/DDBJ whole genome shotgun (WGS) entry which is preliminary data.</text>
</comment>
<evidence type="ECO:0000313" key="5">
    <source>
        <dbReference type="EMBL" id="PWY86471.1"/>
    </source>
</evidence>
<dbReference type="Proteomes" id="UP000246702">
    <property type="component" value="Unassembled WGS sequence"/>
</dbReference>
<gene>
    <name evidence="5" type="ORF">BO94DRAFT_83710</name>
</gene>
<evidence type="ECO:0000256" key="3">
    <source>
        <dbReference type="SAM" id="Phobius"/>
    </source>
</evidence>
<proteinExistence type="predicted"/>
<reference evidence="5 6" key="1">
    <citation type="submission" date="2016-12" db="EMBL/GenBank/DDBJ databases">
        <title>The genomes of Aspergillus section Nigri reveals drivers in fungal speciation.</title>
        <authorList>
            <consortium name="DOE Joint Genome Institute"/>
            <person name="Vesth T.C."/>
            <person name="Nybo J."/>
            <person name="Theobald S."/>
            <person name="Brandl J."/>
            <person name="Frisvad J.C."/>
            <person name="Nielsen K.F."/>
            <person name="Lyhne E.K."/>
            <person name="Kogle M.E."/>
            <person name="Kuo A."/>
            <person name="Riley R."/>
            <person name="Clum A."/>
            <person name="Nolan M."/>
            <person name="Lipzen A."/>
            <person name="Salamov A."/>
            <person name="Henrissat B."/>
            <person name="Wiebenga A."/>
            <person name="De Vries R.P."/>
            <person name="Grigoriev I.V."/>
            <person name="Mortensen U.H."/>
            <person name="Andersen M.R."/>
            <person name="Baker S.E."/>
        </authorList>
    </citation>
    <scope>NUCLEOTIDE SEQUENCE [LARGE SCALE GENOMIC DNA]</scope>
    <source>
        <strain evidence="5 6">CBS 115572</strain>
    </source>
</reference>
<dbReference type="SMART" id="SM00271">
    <property type="entry name" value="DnaJ"/>
    <property type="match status" value="1"/>
</dbReference>
<feature type="domain" description="J" evidence="4">
    <location>
        <begin position="20"/>
        <end position="89"/>
    </location>
</feature>
<dbReference type="RefSeq" id="XP_025467062.1">
    <property type="nucleotide sequence ID" value="XM_025617699.1"/>
</dbReference>
<dbReference type="Pfam" id="PF00226">
    <property type="entry name" value="DnaJ"/>
    <property type="match status" value="1"/>
</dbReference>
<accession>A0A317WL83</accession>
<feature type="compositionally biased region" description="Acidic residues" evidence="2">
    <location>
        <begin position="192"/>
        <end position="201"/>
    </location>
</feature>
<evidence type="ECO:0000259" key="4">
    <source>
        <dbReference type="PROSITE" id="PS50076"/>
    </source>
</evidence>
<dbReference type="Pfam" id="PF11875">
    <property type="entry name" value="DnaJ-like_C11_C"/>
    <property type="match status" value="1"/>
</dbReference>
<keyword evidence="1" id="KW-0143">Chaperone</keyword>
<organism evidence="5 6">
    <name type="scientific">Aspergillus sclerotioniger CBS 115572</name>
    <dbReference type="NCBI Taxonomy" id="1450535"/>
    <lineage>
        <taxon>Eukaryota</taxon>
        <taxon>Fungi</taxon>
        <taxon>Dikarya</taxon>
        <taxon>Ascomycota</taxon>
        <taxon>Pezizomycotina</taxon>
        <taxon>Eurotiomycetes</taxon>
        <taxon>Eurotiomycetidae</taxon>
        <taxon>Eurotiales</taxon>
        <taxon>Aspergillaceae</taxon>
        <taxon>Aspergillus</taxon>
        <taxon>Aspergillus subgen. Circumdati</taxon>
    </lineage>
</organism>
<keyword evidence="3" id="KW-1133">Transmembrane helix</keyword>
<dbReference type="InterPro" id="IPR052243">
    <property type="entry name" value="Mito_inner_membrane_organizer"/>
</dbReference>
<dbReference type="EMBL" id="MSFK01000015">
    <property type="protein sequence ID" value="PWY86471.1"/>
    <property type="molecule type" value="Genomic_DNA"/>
</dbReference>
<feature type="transmembrane region" description="Helical" evidence="3">
    <location>
        <begin position="564"/>
        <end position="584"/>
    </location>
</feature>
<dbReference type="PANTHER" id="PTHR44157:SF1">
    <property type="entry name" value="DNAJ HOMOLOG SUBFAMILY C MEMBER 11"/>
    <property type="match status" value="1"/>
</dbReference>
<dbReference type="SUPFAM" id="SSF46565">
    <property type="entry name" value="Chaperone J-domain"/>
    <property type="match status" value="1"/>
</dbReference>
<dbReference type="InterPro" id="IPR001623">
    <property type="entry name" value="DnaJ_domain"/>
</dbReference>
<dbReference type="PROSITE" id="PS50076">
    <property type="entry name" value="DNAJ_2"/>
    <property type="match status" value="1"/>
</dbReference>
<dbReference type="GeneID" id="37119842"/>
<keyword evidence="6" id="KW-1185">Reference proteome</keyword>
<evidence type="ECO:0000256" key="1">
    <source>
        <dbReference type="ARBA" id="ARBA00023186"/>
    </source>
</evidence>
<dbReference type="PROSITE" id="PS00636">
    <property type="entry name" value="DNAJ_1"/>
    <property type="match status" value="1"/>
</dbReference>
<dbReference type="GO" id="GO:0005739">
    <property type="term" value="C:mitochondrion"/>
    <property type="evidence" value="ECO:0007669"/>
    <property type="project" value="GOC"/>
</dbReference>
<keyword evidence="3" id="KW-0812">Transmembrane</keyword>
<dbReference type="InterPro" id="IPR024586">
    <property type="entry name" value="DnaJ-like_C11_C"/>
</dbReference>
<evidence type="ECO:0000256" key="2">
    <source>
        <dbReference type="SAM" id="MobiDB-lite"/>
    </source>
</evidence>
<evidence type="ECO:0000313" key="6">
    <source>
        <dbReference type="Proteomes" id="UP000246702"/>
    </source>
</evidence>
<protein>
    <recommendedName>
        <fullName evidence="4">J domain-containing protein</fullName>
    </recommendedName>
</protein>
<name>A0A317WL83_9EURO</name>
<dbReference type="OrthoDB" id="666364at2759"/>
<sequence>MDNNTPHQDDPLSSTDEEIDYYAILNLPRDPPPTEAQIRSAYRTLTLSFHPDKQPPELVESARWHFDRIQTAYATLVDPKKRIVYDLLGAEGLRNEWGQGDLKVGVRAMPSGEFRSWFLERMKRKERAVVESLVRSRGSFTLGIDVSDAVTIDEEDGIMYIQMPSPKPSAFSVGFSSRVPMPTLEFLLGEKEGDDDEEEEDKANKPFVDDGDDTELIINAGITGQLGQPYQDATIRLPDGTVEDRQLPLPYVLAAEQFHLGVSAAHAFGGAYGAKGMLAKPLFSFLQDTKIAVNASALPRPSLQTSWVKSVIPIPGTTPFQVQLTAKFDRSLRQALPSLGLNVSRPIGDRTFVFCDWSSGTVLWPLAVHRFFQPLMHIGLQPETMLSIPLQLGSFQIGVVSQATQQAGGLDDDDNDEEDNEEELELTRRKQRKESKAAESWQAVIAASPMGPSMSFAYSRNVFSGQAAYEQVRSEWSSEGRYPLTADNEPRSVRINVDTIVGQDLSLGWHIEGTRKVGEFARMGLGVGIQGVQGLVMTVSWSRLGQKIRLPISLIPFEAANADIAALAVICPWLAYCALEFGVIRPRDRKKQRRVIARRQKQLKKLMPKKRAKSQKAIELMAEQVQRRQAREAEQNGLVITRAEYGHYPSKKDKDGVREPQVTDVSIPVAALVDHGQLAIPKDMVKSHILGFHDPAPLLPKTLKIWYIYHGKEHYTEANDAEGIACPMRPHLLS</sequence>
<feature type="region of interest" description="Disordered" evidence="2">
    <location>
        <begin position="191"/>
        <end position="210"/>
    </location>
</feature>
<dbReference type="STRING" id="1450535.A0A317WL83"/>
<dbReference type="PANTHER" id="PTHR44157">
    <property type="entry name" value="DNAJ HOMOLOG SUBFAMILY C MEMBER 11"/>
    <property type="match status" value="1"/>
</dbReference>
<dbReference type="InterPro" id="IPR018253">
    <property type="entry name" value="DnaJ_domain_CS"/>
</dbReference>
<dbReference type="Gene3D" id="1.10.287.110">
    <property type="entry name" value="DnaJ domain"/>
    <property type="match status" value="1"/>
</dbReference>
<dbReference type="PRINTS" id="PR00625">
    <property type="entry name" value="JDOMAIN"/>
</dbReference>
<dbReference type="AlphaFoldDB" id="A0A317WL83"/>